<dbReference type="CDD" id="cd03789">
    <property type="entry name" value="GT9_LPS_heptosyltransferase"/>
    <property type="match status" value="1"/>
</dbReference>
<evidence type="ECO:0000313" key="4">
    <source>
        <dbReference type="Proteomes" id="UP000077143"/>
    </source>
</evidence>
<organism evidence="3 4">
    <name type="scientific">Mycobacterium adipatum</name>
    <dbReference type="NCBI Taxonomy" id="1682113"/>
    <lineage>
        <taxon>Bacteria</taxon>
        <taxon>Bacillati</taxon>
        <taxon>Actinomycetota</taxon>
        <taxon>Actinomycetes</taxon>
        <taxon>Mycobacteriales</taxon>
        <taxon>Mycobacteriaceae</taxon>
        <taxon>Mycobacterium</taxon>
    </lineage>
</organism>
<evidence type="ECO:0000313" key="3">
    <source>
        <dbReference type="EMBL" id="ANE82188.1"/>
    </source>
</evidence>
<evidence type="ECO:0000256" key="2">
    <source>
        <dbReference type="ARBA" id="ARBA00022679"/>
    </source>
</evidence>
<accession>A0A172UT82</accession>
<dbReference type="GO" id="GO:0008713">
    <property type="term" value="F:ADP-heptose-lipopolysaccharide heptosyltransferase activity"/>
    <property type="evidence" value="ECO:0007669"/>
    <property type="project" value="TreeGrafter"/>
</dbReference>
<proteinExistence type="predicted"/>
<dbReference type="KEGG" id="madi:A7U43_25640"/>
<keyword evidence="2" id="KW-0808">Transferase</keyword>
<dbReference type="Gene3D" id="3.40.50.2000">
    <property type="entry name" value="Glycogen Phosphorylase B"/>
    <property type="match status" value="2"/>
</dbReference>
<name>A0A172UT82_9MYCO</name>
<evidence type="ECO:0000256" key="1">
    <source>
        <dbReference type="ARBA" id="ARBA00022676"/>
    </source>
</evidence>
<dbReference type="OrthoDB" id="9807356at2"/>
<keyword evidence="1" id="KW-0328">Glycosyltransferase</keyword>
<dbReference type="PANTHER" id="PTHR30160">
    <property type="entry name" value="TETRAACYLDISACCHARIDE 4'-KINASE-RELATED"/>
    <property type="match status" value="1"/>
</dbReference>
<dbReference type="SUPFAM" id="SSF53756">
    <property type="entry name" value="UDP-Glycosyltransferase/glycogen phosphorylase"/>
    <property type="match status" value="1"/>
</dbReference>
<reference evidence="3 4" key="1">
    <citation type="submission" date="2016-05" db="EMBL/GenBank/DDBJ databases">
        <title>Complete genome sequence of a phthalic acid esters degrading Mycobacterium sp. YC-RL4.</title>
        <authorList>
            <person name="Ren L."/>
            <person name="Fan S."/>
            <person name="Ruth N."/>
            <person name="Jia Y."/>
            <person name="Wang J."/>
            <person name="Qiao C."/>
        </authorList>
    </citation>
    <scope>NUCLEOTIDE SEQUENCE [LARGE SCALE GENOMIC DNA]</scope>
    <source>
        <strain evidence="3 4">YC-RL4</strain>
    </source>
</reference>
<dbReference type="Proteomes" id="UP000077143">
    <property type="component" value="Chromosome"/>
</dbReference>
<protein>
    <recommendedName>
        <fullName evidence="5">Glycosyl transferase</fullName>
    </recommendedName>
</protein>
<dbReference type="STRING" id="1682113.A7U43_25640"/>
<sequence length="343" mass="37715">MHLAIIQTWGLGDLVMTTPVIAEYRRLYPDSRLTIIVQGRAQAALLDGSPMVDQIIEMPPRENWPAYLRFFFALRRQRIDVAFLGTRIDPSWLLWSLKVLAGIPILIGDGEKSPHLYSIRGRIDPSIHRVDRMLETFALWSGQTPTVASFPLPRAKGLQEARSRLAEAGLGPGRFVVIHPGSSVTAGTDKRIPVDVARRIAQSVLERRPDLSVAFIFGPDEVDYIPSFADLDNRQVILHGLSLSVTVALISEGTGFIGSDSGLGHVAAAFGIPTITVVGPTIASETAPYGDKAKVVRRNEPLACQPCWGTPLYGHCPYEVRCMNELPEADIVEMTATWGTRDR</sequence>
<dbReference type="EMBL" id="CP015596">
    <property type="protein sequence ID" value="ANE82188.1"/>
    <property type="molecule type" value="Genomic_DNA"/>
</dbReference>
<dbReference type="PANTHER" id="PTHR30160:SF7">
    <property type="entry name" value="ADP-HEPTOSE--LPS HEPTOSYLTRANSFERASE 2"/>
    <property type="match status" value="1"/>
</dbReference>
<evidence type="ECO:0008006" key="5">
    <source>
        <dbReference type="Google" id="ProtNLM"/>
    </source>
</evidence>
<dbReference type="GO" id="GO:0009244">
    <property type="term" value="P:lipopolysaccharide core region biosynthetic process"/>
    <property type="evidence" value="ECO:0007669"/>
    <property type="project" value="TreeGrafter"/>
</dbReference>
<dbReference type="AlphaFoldDB" id="A0A172UT82"/>
<keyword evidence="4" id="KW-1185">Reference proteome</keyword>
<dbReference type="GO" id="GO:0005829">
    <property type="term" value="C:cytosol"/>
    <property type="evidence" value="ECO:0007669"/>
    <property type="project" value="TreeGrafter"/>
</dbReference>
<dbReference type="InterPro" id="IPR051199">
    <property type="entry name" value="LPS_LOS_Heptosyltrfase"/>
</dbReference>
<dbReference type="Pfam" id="PF01075">
    <property type="entry name" value="Glyco_transf_9"/>
    <property type="match status" value="1"/>
</dbReference>
<dbReference type="InterPro" id="IPR002201">
    <property type="entry name" value="Glyco_trans_9"/>
</dbReference>
<gene>
    <name evidence="3" type="ORF">A7U43_25640</name>
</gene>